<dbReference type="SUPFAM" id="SSF56300">
    <property type="entry name" value="Metallo-dependent phosphatases"/>
    <property type="match status" value="1"/>
</dbReference>
<accession>A0ABV4P116</accession>
<feature type="domain" description="Calcineurin-like phosphoesterase" evidence="1">
    <location>
        <begin position="17"/>
        <end position="86"/>
    </location>
</feature>
<dbReference type="RefSeq" id="WP_371839680.1">
    <property type="nucleotide sequence ID" value="NZ_JBGMEK010000032.1"/>
</dbReference>
<sequence length="137" mass="15872">MSTFWKLDRNIKGRDFIVGDAHGRLRQLQVQLEILRFEAGTDRLFFLGDIIDRGPDSTKLIEMVNQRTYISILGNHEAMMIAGFEDLTSIQLHRTNGESWLFELPPPRTAKGYYIGQKLALGYTIRRGQYPDWTYSC</sequence>
<organism evidence="2 3">
    <name type="scientific">Microbulbifer epialgicus</name>
    <dbReference type="NCBI Taxonomy" id="393907"/>
    <lineage>
        <taxon>Bacteria</taxon>
        <taxon>Pseudomonadati</taxon>
        <taxon>Pseudomonadota</taxon>
        <taxon>Gammaproteobacteria</taxon>
        <taxon>Cellvibrionales</taxon>
        <taxon>Microbulbiferaceae</taxon>
        <taxon>Microbulbifer</taxon>
    </lineage>
</organism>
<dbReference type="Proteomes" id="UP001569428">
    <property type="component" value="Unassembled WGS sequence"/>
</dbReference>
<dbReference type="PANTHER" id="PTHR42850:SF4">
    <property type="entry name" value="ZINC-DEPENDENT ENDOPOLYPHOSPHATASE"/>
    <property type="match status" value="1"/>
</dbReference>
<dbReference type="InterPro" id="IPR029052">
    <property type="entry name" value="Metallo-depent_PP-like"/>
</dbReference>
<evidence type="ECO:0000259" key="1">
    <source>
        <dbReference type="Pfam" id="PF00149"/>
    </source>
</evidence>
<dbReference type="Pfam" id="PF00149">
    <property type="entry name" value="Metallophos"/>
    <property type="match status" value="1"/>
</dbReference>
<protein>
    <submittedName>
        <fullName evidence="2">Metallophosphoesterase</fullName>
    </submittedName>
</protein>
<name>A0ABV4P116_9GAMM</name>
<proteinExistence type="predicted"/>
<dbReference type="InterPro" id="IPR004843">
    <property type="entry name" value="Calcineurin-like_PHP"/>
</dbReference>
<dbReference type="EMBL" id="JBGMEK010000032">
    <property type="protein sequence ID" value="MFA0812063.1"/>
    <property type="molecule type" value="Genomic_DNA"/>
</dbReference>
<comment type="caution">
    <text evidence="2">The sequence shown here is derived from an EMBL/GenBank/DDBJ whole genome shotgun (WGS) entry which is preliminary data.</text>
</comment>
<dbReference type="InterPro" id="IPR050126">
    <property type="entry name" value="Ap4A_hydrolase"/>
</dbReference>
<keyword evidence="3" id="KW-1185">Reference proteome</keyword>
<gene>
    <name evidence="2" type="ORF">ACCI49_14185</name>
</gene>
<evidence type="ECO:0000313" key="2">
    <source>
        <dbReference type="EMBL" id="MFA0812063.1"/>
    </source>
</evidence>
<dbReference type="Gene3D" id="3.60.21.10">
    <property type="match status" value="1"/>
</dbReference>
<evidence type="ECO:0000313" key="3">
    <source>
        <dbReference type="Proteomes" id="UP001569428"/>
    </source>
</evidence>
<reference evidence="2 3" key="1">
    <citation type="submission" date="2024-08" db="EMBL/GenBank/DDBJ databases">
        <authorList>
            <person name="Ishaq N."/>
        </authorList>
    </citation>
    <scope>NUCLEOTIDE SEQUENCE [LARGE SCALE GENOMIC DNA]</scope>
    <source>
        <strain evidence="2 3">DSM 18651</strain>
    </source>
</reference>
<dbReference type="PANTHER" id="PTHR42850">
    <property type="entry name" value="METALLOPHOSPHOESTERASE"/>
    <property type="match status" value="1"/>
</dbReference>